<comment type="similarity">
    <text evidence="1">Belongs to the zinc-containing alcohol dehydrogenase family.</text>
</comment>
<keyword evidence="2" id="KW-0560">Oxidoreductase</keyword>
<dbReference type="PANTHER" id="PTHR45348">
    <property type="entry name" value="HYPOTHETICAL OXIDOREDUCTASE (EUROFUNG)"/>
    <property type="match status" value="1"/>
</dbReference>
<dbReference type="InterPro" id="IPR036291">
    <property type="entry name" value="NAD(P)-bd_dom_sf"/>
</dbReference>
<dbReference type="Pfam" id="PF00107">
    <property type="entry name" value="ADH_zinc_N"/>
    <property type="match status" value="1"/>
</dbReference>
<sequence>MKAVIAQNKTPTLVSDKPVPKLRDDYILVKTVAVALNPTDWKHATFGLAAEGGLLGCDFAGIVEEVGSKVTKKWQKGERIAGVAHGGNLVQPEDGAFAEHILAKGDIQVKIPDSLSFEDASTLTLGATTVMQGLYQKALKLNLPDNPVKGNVPLLIYGGSTATGSLGIQYAKLSGYTVITTCSPRNFDYVKSLGADKWFDYNEPNVGAHIREYTQNKLKYAWDTVGEEGSAKICAEALTSEAGAKYGSILPVKNPREDVESTNTLMYTVFGEEFKFGKDTVFPASSEDFEYTKKFIALTEKLIAEGKVKAHRVKVGADGLKGVVKGLEDMKAGKVSGQKLVYRVDETP</sequence>
<dbReference type="EMBL" id="MIKG01000027">
    <property type="protein sequence ID" value="RAO73845.1"/>
    <property type="molecule type" value="Genomic_DNA"/>
</dbReference>
<dbReference type="InterPro" id="IPR013154">
    <property type="entry name" value="ADH-like_N"/>
</dbReference>
<evidence type="ECO:0000313" key="5">
    <source>
        <dbReference type="Proteomes" id="UP000249363"/>
    </source>
</evidence>
<organism evidence="4 5">
    <name type="scientific">Talaromyces amestolkiae</name>
    <dbReference type="NCBI Taxonomy" id="1196081"/>
    <lineage>
        <taxon>Eukaryota</taxon>
        <taxon>Fungi</taxon>
        <taxon>Dikarya</taxon>
        <taxon>Ascomycota</taxon>
        <taxon>Pezizomycotina</taxon>
        <taxon>Eurotiomycetes</taxon>
        <taxon>Eurotiomycetidae</taxon>
        <taxon>Eurotiales</taxon>
        <taxon>Trichocomaceae</taxon>
        <taxon>Talaromyces</taxon>
        <taxon>Talaromyces sect. Talaromyces</taxon>
    </lineage>
</organism>
<dbReference type="CDD" id="cd08249">
    <property type="entry name" value="enoyl_reductase_like"/>
    <property type="match status" value="1"/>
</dbReference>
<protein>
    <recommendedName>
        <fullName evidence="3">Enoyl reductase (ER) domain-containing protein</fullName>
    </recommendedName>
</protein>
<keyword evidence="5" id="KW-1185">Reference proteome</keyword>
<dbReference type="Pfam" id="PF08240">
    <property type="entry name" value="ADH_N"/>
    <property type="match status" value="1"/>
</dbReference>
<dbReference type="OrthoDB" id="48317at2759"/>
<evidence type="ECO:0000259" key="3">
    <source>
        <dbReference type="SMART" id="SM00829"/>
    </source>
</evidence>
<name>A0A364LDE8_TALAM</name>
<evidence type="ECO:0000313" key="4">
    <source>
        <dbReference type="EMBL" id="RAO73845.1"/>
    </source>
</evidence>
<dbReference type="SMART" id="SM00829">
    <property type="entry name" value="PKS_ER"/>
    <property type="match status" value="1"/>
</dbReference>
<reference evidence="4 5" key="1">
    <citation type="journal article" date="2017" name="Biotechnol. Biofuels">
        <title>Differential beta-glucosidase expression as a function of carbon source availability in Talaromyces amestolkiae: a genomic and proteomic approach.</title>
        <authorList>
            <person name="de Eugenio L.I."/>
            <person name="Mendez-Liter J.A."/>
            <person name="Nieto-Dominguez M."/>
            <person name="Alonso L."/>
            <person name="Gil-Munoz J."/>
            <person name="Barriuso J."/>
            <person name="Prieto A."/>
            <person name="Martinez M.J."/>
        </authorList>
    </citation>
    <scope>NUCLEOTIDE SEQUENCE [LARGE SCALE GENOMIC DNA]</scope>
    <source>
        <strain evidence="4 5">CIB</strain>
    </source>
</reference>
<gene>
    <name evidence="4" type="ORF">BHQ10_009857</name>
</gene>
<dbReference type="GO" id="GO:0016651">
    <property type="term" value="F:oxidoreductase activity, acting on NAD(P)H"/>
    <property type="evidence" value="ECO:0007669"/>
    <property type="project" value="InterPro"/>
</dbReference>
<dbReference type="Gene3D" id="3.90.180.10">
    <property type="entry name" value="Medium-chain alcohol dehydrogenases, catalytic domain"/>
    <property type="match status" value="1"/>
</dbReference>
<dbReference type="AlphaFoldDB" id="A0A364LDE8"/>
<evidence type="ECO:0000256" key="2">
    <source>
        <dbReference type="ARBA" id="ARBA00023002"/>
    </source>
</evidence>
<dbReference type="Gene3D" id="3.40.50.720">
    <property type="entry name" value="NAD(P)-binding Rossmann-like Domain"/>
    <property type="match status" value="1"/>
</dbReference>
<dbReference type="InterPro" id="IPR013149">
    <property type="entry name" value="ADH-like_C"/>
</dbReference>
<dbReference type="SUPFAM" id="SSF51735">
    <property type="entry name" value="NAD(P)-binding Rossmann-fold domains"/>
    <property type="match status" value="1"/>
</dbReference>
<evidence type="ECO:0000256" key="1">
    <source>
        <dbReference type="ARBA" id="ARBA00008072"/>
    </source>
</evidence>
<dbReference type="InterPro" id="IPR011032">
    <property type="entry name" value="GroES-like_sf"/>
</dbReference>
<dbReference type="RefSeq" id="XP_040738359.1">
    <property type="nucleotide sequence ID" value="XM_040882817.1"/>
</dbReference>
<dbReference type="PANTHER" id="PTHR45348:SF2">
    <property type="entry name" value="ZINC-TYPE ALCOHOL DEHYDROGENASE-LIKE PROTEIN C2E1P3.01"/>
    <property type="match status" value="1"/>
</dbReference>
<proteinExistence type="inferred from homology"/>
<dbReference type="InterPro" id="IPR020843">
    <property type="entry name" value="ER"/>
</dbReference>
<accession>A0A364LDE8</accession>
<dbReference type="GeneID" id="63799071"/>
<dbReference type="InterPro" id="IPR047122">
    <property type="entry name" value="Trans-enoyl_RdTase-like"/>
</dbReference>
<dbReference type="SUPFAM" id="SSF50129">
    <property type="entry name" value="GroES-like"/>
    <property type="match status" value="1"/>
</dbReference>
<dbReference type="STRING" id="1196081.A0A364LDE8"/>
<feature type="domain" description="Enoyl reductase (ER)" evidence="3">
    <location>
        <begin position="6"/>
        <end position="341"/>
    </location>
</feature>
<comment type="caution">
    <text evidence="4">The sequence shown here is derived from an EMBL/GenBank/DDBJ whole genome shotgun (WGS) entry which is preliminary data.</text>
</comment>
<dbReference type="Proteomes" id="UP000249363">
    <property type="component" value="Unassembled WGS sequence"/>
</dbReference>